<dbReference type="GO" id="GO:0016226">
    <property type="term" value="P:iron-sulfur cluster assembly"/>
    <property type="evidence" value="ECO:0007669"/>
    <property type="project" value="InterPro"/>
</dbReference>
<keyword evidence="5" id="KW-0547">Nucleotide-binding</keyword>
<dbReference type="GO" id="GO:0005524">
    <property type="term" value="F:ATP binding"/>
    <property type="evidence" value="ECO:0007669"/>
    <property type="project" value="UniProtKB-KW"/>
</dbReference>
<keyword evidence="3" id="KW-0004">4Fe-4S</keyword>
<dbReference type="OrthoDB" id="1741334at2759"/>
<dbReference type="HAMAP" id="MF_02040">
    <property type="entry name" value="Mrp_NBP35"/>
    <property type="match status" value="1"/>
</dbReference>
<dbReference type="GO" id="GO:0046872">
    <property type="term" value="F:metal ion binding"/>
    <property type="evidence" value="ECO:0007669"/>
    <property type="project" value="UniProtKB-KW"/>
</dbReference>
<dbReference type="OMA" id="CNHESHI"/>
<protein>
    <recommendedName>
        <fullName evidence="12">Nucleotide-binding protein-like</fullName>
    </recommendedName>
</protein>
<evidence type="ECO:0000256" key="7">
    <source>
        <dbReference type="ARBA" id="ARBA00022946"/>
    </source>
</evidence>
<evidence type="ECO:0000256" key="2">
    <source>
        <dbReference type="ARBA" id="ARBA00004173"/>
    </source>
</evidence>
<dbReference type="SUPFAM" id="SSF52540">
    <property type="entry name" value="P-loop containing nucleoside triphosphate hydrolases"/>
    <property type="match status" value="1"/>
</dbReference>
<dbReference type="KEGG" id="cvr:CHLNCDRAFT_34906"/>
<keyword evidence="9" id="KW-0411">Iron-sulfur</keyword>
<accession>E1ZAF6</accession>
<dbReference type="CDD" id="cd02037">
    <property type="entry name" value="Mrp_NBP35"/>
    <property type="match status" value="1"/>
</dbReference>
<name>E1ZAF6_CHLVA</name>
<evidence type="ECO:0000256" key="8">
    <source>
        <dbReference type="ARBA" id="ARBA00023004"/>
    </source>
</evidence>
<reference evidence="14 15" key="1">
    <citation type="journal article" date="2010" name="Plant Cell">
        <title>The Chlorella variabilis NC64A genome reveals adaptation to photosymbiosis, coevolution with viruses, and cryptic sex.</title>
        <authorList>
            <person name="Blanc G."/>
            <person name="Duncan G."/>
            <person name="Agarkova I."/>
            <person name="Borodovsky M."/>
            <person name="Gurnon J."/>
            <person name="Kuo A."/>
            <person name="Lindquist E."/>
            <person name="Lucas S."/>
            <person name="Pangilinan J."/>
            <person name="Polle J."/>
            <person name="Salamov A."/>
            <person name="Terry A."/>
            <person name="Yamada T."/>
            <person name="Dunigan D.D."/>
            <person name="Grigoriev I.V."/>
            <person name="Claverie J.M."/>
            <person name="Van Etten J.L."/>
        </authorList>
    </citation>
    <scope>NUCLEOTIDE SEQUENCE [LARGE SCALE GENOMIC DNA]</scope>
    <source>
        <strain evidence="14 15">NC64A</strain>
    </source>
</reference>
<comment type="similarity">
    <text evidence="11">Belongs to the Mrp/NBP35 ATP-binding proteins family.</text>
</comment>
<dbReference type="GO" id="GO:0005759">
    <property type="term" value="C:mitochondrial matrix"/>
    <property type="evidence" value="ECO:0007669"/>
    <property type="project" value="UniProtKB-ARBA"/>
</dbReference>
<dbReference type="FunFam" id="3.40.50.300:FF:000709">
    <property type="entry name" value="Iron-sulfur protein NUBPL isoform X1"/>
    <property type="match status" value="1"/>
</dbReference>
<keyword evidence="10" id="KW-0496">Mitochondrion</keyword>
<keyword evidence="6" id="KW-0067">ATP-binding</keyword>
<gene>
    <name evidence="14" type="ORF">CHLNCDRAFT_34906</name>
</gene>
<comment type="cofactor">
    <cofactor evidence="1">
        <name>[4Fe-4S] cluster</name>
        <dbReference type="ChEBI" id="CHEBI:49883"/>
    </cofactor>
</comment>
<dbReference type="InterPro" id="IPR019591">
    <property type="entry name" value="Mrp/NBP35_ATP-bd"/>
</dbReference>
<evidence type="ECO:0000256" key="11">
    <source>
        <dbReference type="ARBA" id="ARBA00024036"/>
    </source>
</evidence>
<dbReference type="InterPro" id="IPR027417">
    <property type="entry name" value="P-loop_NTPase"/>
</dbReference>
<dbReference type="PANTHER" id="PTHR42961:SF2">
    <property type="entry name" value="IRON-SULFUR PROTEIN NUBPL"/>
    <property type="match status" value="1"/>
</dbReference>
<proteinExistence type="inferred from homology"/>
<dbReference type="InParanoid" id="E1ZAF6"/>
<keyword evidence="7" id="KW-0809">Transit peptide</keyword>
<dbReference type="InterPro" id="IPR000808">
    <property type="entry name" value="Mrp-like_CS"/>
</dbReference>
<dbReference type="GO" id="GO:0051539">
    <property type="term" value="F:4 iron, 4 sulfur cluster binding"/>
    <property type="evidence" value="ECO:0007669"/>
    <property type="project" value="UniProtKB-KW"/>
</dbReference>
<evidence type="ECO:0000313" key="14">
    <source>
        <dbReference type="EMBL" id="EFN57252.1"/>
    </source>
</evidence>
<dbReference type="Gene3D" id="3.40.50.300">
    <property type="entry name" value="P-loop containing nucleotide triphosphate hydrolases"/>
    <property type="match status" value="1"/>
</dbReference>
<evidence type="ECO:0000256" key="6">
    <source>
        <dbReference type="ARBA" id="ARBA00022840"/>
    </source>
</evidence>
<dbReference type="eggNOG" id="KOG3022">
    <property type="taxonomic scope" value="Eukaryota"/>
</dbReference>
<evidence type="ECO:0000313" key="15">
    <source>
        <dbReference type="Proteomes" id="UP000008141"/>
    </source>
</evidence>
<evidence type="ECO:0000256" key="13">
    <source>
        <dbReference type="SAM" id="MobiDB-lite"/>
    </source>
</evidence>
<dbReference type="STRING" id="554065.E1ZAF6"/>
<keyword evidence="4" id="KW-0479">Metal-binding</keyword>
<sequence>MAALLRRSLLEECPRLLLPALARSYAAGPGAARLGIPGVQHIIAVASGKGGVGKSTTAVNLAVALAQRLGLRVGLLDADVYGPSIPRMMCLSGKPRVDEDEKMIPLINHGVACMSMGFLMEEDVAAVWRGPMVMSALETFMHRVRWAPLDVLVIDMPPGTGDAQLSISQRLRLSGAVIVSTPQATLLDARRGCTMFRKVNVPILGIVENMSWFICGACGHESHPFGSGGAEKAAADLDMEVLGKIPLNIAIRETSDVGAPIVATQPDSSAAAAYVSVAERVWQKLQQAEGGGEGQGQRHGPPKIVME</sequence>
<evidence type="ECO:0000256" key="9">
    <source>
        <dbReference type="ARBA" id="ARBA00023014"/>
    </source>
</evidence>
<dbReference type="PANTHER" id="PTHR42961">
    <property type="entry name" value="IRON-SULFUR PROTEIN NUBPL"/>
    <property type="match status" value="1"/>
</dbReference>
<dbReference type="PROSITE" id="PS01215">
    <property type="entry name" value="MRP"/>
    <property type="match status" value="1"/>
</dbReference>
<evidence type="ECO:0000256" key="4">
    <source>
        <dbReference type="ARBA" id="ARBA00022723"/>
    </source>
</evidence>
<dbReference type="FunCoup" id="E1ZAF6">
    <property type="interactions" value="1079"/>
</dbReference>
<dbReference type="EMBL" id="GL433840">
    <property type="protein sequence ID" value="EFN57252.1"/>
    <property type="molecule type" value="Genomic_DNA"/>
</dbReference>
<dbReference type="AlphaFoldDB" id="E1ZAF6"/>
<comment type="subcellular location">
    <subcellularLocation>
        <location evidence="2">Mitochondrion</location>
    </subcellularLocation>
</comment>
<dbReference type="GeneID" id="17356526"/>
<dbReference type="InterPro" id="IPR044304">
    <property type="entry name" value="NUBPL-like"/>
</dbReference>
<keyword evidence="15" id="KW-1185">Reference proteome</keyword>
<keyword evidence="8" id="KW-0408">Iron</keyword>
<dbReference type="Proteomes" id="UP000008141">
    <property type="component" value="Unassembled WGS sequence"/>
</dbReference>
<dbReference type="Pfam" id="PF10609">
    <property type="entry name" value="ParA"/>
    <property type="match status" value="1"/>
</dbReference>
<dbReference type="GO" id="GO:0140663">
    <property type="term" value="F:ATP-dependent FeS chaperone activity"/>
    <property type="evidence" value="ECO:0007669"/>
    <property type="project" value="InterPro"/>
</dbReference>
<feature type="region of interest" description="Disordered" evidence="13">
    <location>
        <begin position="287"/>
        <end position="307"/>
    </location>
</feature>
<dbReference type="GO" id="GO:0032981">
    <property type="term" value="P:mitochondrial respiratory chain complex I assembly"/>
    <property type="evidence" value="ECO:0007669"/>
    <property type="project" value="TreeGrafter"/>
</dbReference>
<evidence type="ECO:0000256" key="12">
    <source>
        <dbReference type="ARBA" id="ARBA00081370"/>
    </source>
</evidence>
<evidence type="ECO:0000256" key="5">
    <source>
        <dbReference type="ARBA" id="ARBA00022741"/>
    </source>
</evidence>
<dbReference type="InterPro" id="IPR033756">
    <property type="entry name" value="YlxH/NBP35"/>
</dbReference>
<dbReference type="RefSeq" id="XP_005849354.1">
    <property type="nucleotide sequence ID" value="XM_005849292.1"/>
</dbReference>
<evidence type="ECO:0000256" key="1">
    <source>
        <dbReference type="ARBA" id="ARBA00001966"/>
    </source>
</evidence>
<evidence type="ECO:0000256" key="10">
    <source>
        <dbReference type="ARBA" id="ARBA00023128"/>
    </source>
</evidence>
<organism evidence="15">
    <name type="scientific">Chlorella variabilis</name>
    <name type="common">Green alga</name>
    <dbReference type="NCBI Taxonomy" id="554065"/>
    <lineage>
        <taxon>Eukaryota</taxon>
        <taxon>Viridiplantae</taxon>
        <taxon>Chlorophyta</taxon>
        <taxon>core chlorophytes</taxon>
        <taxon>Trebouxiophyceae</taxon>
        <taxon>Chlorellales</taxon>
        <taxon>Chlorellaceae</taxon>
        <taxon>Chlorella clade</taxon>
        <taxon>Chlorella</taxon>
    </lineage>
</organism>
<evidence type="ECO:0000256" key="3">
    <source>
        <dbReference type="ARBA" id="ARBA00022485"/>
    </source>
</evidence>